<name>A0AAV7WNZ6_PLEWA</name>
<feature type="compositionally biased region" description="Polar residues" evidence="1">
    <location>
        <begin position="111"/>
        <end position="120"/>
    </location>
</feature>
<evidence type="ECO:0000256" key="1">
    <source>
        <dbReference type="SAM" id="MobiDB-lite"/>
    </source>
</evidence>
<evidence type="ECO:0000313" key="3">
    <source>
        <dbReference type="Proteomes" id="UP001066276"/>
    </source>
</evidence>
<gene>
    <name evidence="2" type="ORF">NDU88_002274</name>
</gene>
<dbReference type="EMBL" id="JANPWB010000001">
    <property type="protein sequence ID" value="KAJ1214656.1"/>
    <property type="molecule type" value="Genomic_DNA"/>
</dbReference>
<sequence length="120" mass="13520">MTYQTQETTLDRILQEISAVGRRLEGMDSMMASLTEETKLMLLDIAVFQSRMTSLEQRVTTVEAQASSSLDRDQELLYLCSKLIDLEDRSRRDNNEGGAKKLVRAGEWESAASSLQEAEV</sequence>
<feature type="compositionally biased region" description="Basic and acidic residues" evidence="1">
    <location>
        <begin position="90"/>
        <end position="107"/>
    </location>
</feature>
<dbReference type="Proteomes" id="UP001066276">
    <property type="component" value="Chromosome 1_1"/>
</dbReference>
<dbReference type="AlphaFoldDB" id="A0AAV7WNZ6"/>
<accession>A0AAV7WNZ6</accession>
<reference evidence="2" key="1">
    <citation type="journal article" date="2022" name="bioRxiv">
        <title>Sequencing and chromosome-scale assembly of the giantPleurodeles waltlgenome.</title>
        <authorList>
            <person name="Brown T."/>
            <person name="Elewa A."/>
            <person name="Iarovenko S."/>
            <person name="Subramanian E."/>
            <person name="Araus A.J."/>
            <person name="Petzold A."/>
            <person name="Susuki M."/>
            <person name="Suzuki K.-i.T."/>
            <person name="Hayashi T."/>
            <person name="Toyoda A."/>
            <person name="Oliveira C."/>
            <person name="Osipova E."/>
            <person name="Leigh N.D."/>
            <person name="Simon A."/>
            <person name="Yun M.H."/>
        </authorList>
    </citation>
    <scope>NUCLEOTIDE SEQUENCE</scope>
    <source>
        <strain evidence="2">20211129_DDA</strain>
        <tissue evidence="2">Liver</tissue>
    </source>
</reference>
<proteinExistence type="predicted"/>
<comment type="caution">
    <text evidence="2">The sequence shown here is derived from an EMBL/GenBank/DDBJ whole genome shotgun (WGS) entry which is preliminary data.</text>
</comment>
<feature type="region of interest" description="Disordered" evidence="1">
    <location>
        <begin position="90"/>
        <end position="120"/>
    </location>
</feature>
<organism evidence="2 3">
    <name type="scientific">Pleurodeles waltl</name>
    <name type="common">Iberian ribbed newt</name>
    <dbReference type="NCBI Taxonomy" id="8319"/>
    <lineage>
        <taxon>Eukaryota</taxon>
        <taxon>Metazoa</taxon>
        <taxon>Chordata</taxon>
        <taxon>Craniata</taxon>
        <taxon>Vertebrata</taxon>
        <taxon>Euteleostomi</taxon>
        <taxon>Amphibia</taxon>
        <taxon>Batrachia</taxon>
        <taxon>Caudata</taxon>
        <taxon>Salamandroidea</taxon>
        <taxon>Salamandridae</taxon>
        <taxon>Pleurodelinae</taxon>
        <taxon>Pleurodeles</taxon>
    </lineage>
</organism>
<evidence type="ECO:0000313" key="2">
    <source>
        <dbReference type="EMBL" id="KAJ1214656.1"/>
    </source>
</evidence>
<keyword evidence="3" id="KW-1185">Reference proteome</keyword>
<protein>
    <submittedName>
        <fullName evidence="2">Uncharacterized protein</fullName>
    </submittedName>
</protein>